<dbReference type="PANTHER" id="PTHR10579:SF43">
    <property type="entry name" value="ZINC FINGER (C3HC4-TYPE RING FINGER) FAMILY PROTEIN"/>
    <property type="match status" value="1"/>
</dbReference>
<keyword evidence="2" id="KW-0732">Signal</keyword>
<dbReference type="PROSITE" id="PS51257">
    <property type="entry name" value="PROKAR_LIPOPROTEIN"/>
    <property type="match status" value="1"/>
</dbReference>
<feature type="region of interest" description="Disordered" evidence="1">
    <location>
        <begin position="16"/>
        <end position="98"/>
    </location>
</feature>
<proteinExistence type="predicted"/>
<dbReference type="PANTHER" id="PTHR10579">
    <property type="entry name" value="CALCIUM-ACTIVATED CHLORIDE CHANNEL REGULATOR"/>
    <property type="match status" value="1"/>
</dbReference>
<accession>A0ABY4YIH9</accession>
<dbReference type="PROSITE" id="PS50234">
    <property type="entry name" value="VWFA"/>
    <property type="match status" value="1"/>
</dbReference>
<dbReference type="Pfam" id="PF12034">
    <property type="entry name" value="YfbK_C"/>
    <property type="match status" value="1"/>
</dbReference>
<feature type="compositionally biased region" description="Low complexity" evidence="1">
    <location>
        <begin position="62"/>
        <end position="76"/>
    </location>
</feature>
<feature type="compositionally biased region" description="Pro residues" evidence="1">
    <location>
        <begin position="80"/>
        <end position="90"/>
    </location>
</feature>
<sequence length="545" mass="57321">MKKTLLATLLVAGLGATACSGDPEPHDPTEGTPAGDHEEARRFVEDYAEDRDEGAAGPATMAHEGAADAASEGGDIAHPEPMPMPPPPGPGEDNTFTDVGDTAWVAAQESPMSTFALDVDTGSYRVAHAMAANGTSPQPDSIRVEEWANSFEYADSAPEGTALGLQVETGAAPRAGDGTALVRVGISSDEVAAQDRPQTNITFVIDTSGSMDIRERLGLVKSSLALLAESLNPDDTIAIVTYGSEAAPVLEPTRVSDRDTIIDAIEELQAGGSTNMEAGLAMGYRQARVAQVEDGINVVVLASDGVANVGTTDGGTLADEIAGAGEEGIHLVTVGYGMGNYNDTLMEQLANQGDGFYAYLDTFEEAEQLFVEDLTQTLTVVARDAKSQVEFDPELVESYRLIGYQNRALEDEEFRDDTVDAGELGAGHRVSALYELVPTDAVTDGAVVGEARLRWADPDSGETTEVNAPITWSQDEASETLRLAALVADSAELLKGNSIVSKRGFTLADLRSEAQALASQDVAGVAELLHLLDEDLHRQGAPIED</sequence>
<dbReference type="InterPro" id="IPR022156">
    <property type="entry name" value="Uncharacterised_YfbK_N"/>
</dbReference>
<name>A0ABY4YIH9_9MICO</name>
<reference evidence="4" key="1">
    <citation type="submission" date="2022-06" db="EMBL/GenBank/DDBJ databases">
        <title>Ornithinimicrobium JY.X270.</title>
        <authorList>
            <person name="Huang Y."/>
        </authorList>
    </citation>
    <scope>NUCLEOTIDE SEQUENCE</scope>
    <source>
        <strain evidence="4">JY.X270</strain>
    </source>
</reference>
<dbReference type="Proteomes" id="UP001056535">
    <property type="component" value="Chromosome"/>
</dbReference>
<dbReference type="EMBL" id="CP099490">
    <property type="protein sequence ID" value="USQ75972.1"/>
    <property type="molecule type" value="Genomic_DNA"/>
</dbReference>
<protein>
    <submittedName>
        <fullName evidence="4">von Willebrand factor type A domain-containing protein</fullName>
    </submittedName>
</protein>
<feature type="signal peptide" evidence="2">
    <location>
        <begin position="1"/>
        <end position="18"/>
    </location>
</feature>
<organism evidence="4 5">
    <name type="scientific">Ornithinimicrobium cryptoxanthini</name>
    <dbReference type="NCBI Taxonomy" id="2934161"/>
    <lineage>
        <taxon>Bacteria</taxon>
        <taxon>Bacillati</taxon>
        <taxon>Actinomycetota</taxon>
        <taxon>Actinomycetes</taxon>
        <taxon>Micrococcales</taxon>
        <taxon>Ornithinimicrobiaceae</taxon>
        <taxon>Ornithinimicrobium</taxon>
    </lineage>
</organism>
<dbReference type="InterPro" id="IPR051266">
    <property type="entry name" value="CLCR"/>
</dbReference>
<evidence type="ECO:0000313" key="4">
    <source>
        <dbReference type="EMBL" id="USQ75972.1"/>
    </source>
</evidence>
<dbReference type="Pfam" id="PF12450">
    <property type="entry name" value="vWF_A"/>
    <property type="match status" value="1"/>
</dbReference>
<evidence type="ECO:0000256" key="1">
    <source>
        <dbReference type="SAM" id="MobiDB-lite"/>
    </source>
</evidence>
<evidence type="ECO:0000256" key="2">
    <source>
        <dbReference type="SAM" id="SignalP"/>
    </source>
</evidence>
<dbReference type="RefSeq" id="WP_252620563.1">
    <property type="nucleotide sequence ID" value="NZ_CP099490.1"/>
</dbReference>
<feature type="compositionally biased region" description="Basic and acidic residues" evidence="1">
    <location>
        <begin position="23"/>
        <end position="45"/>
    </location>
</feature>
<dbReference type="SUPFAM" id="SSF53300">
    <property type="entry name" value="vWA-like"/>
    <property type="match status" value="1"/>
</dbReference>
<gene>
    <name evidence="4" type="ORF">NF557_15460</name>
</gene>
<feature type="domain" description="VWFA" evidence="3">
    <location>
        <begin position="200"/>
        <end position="378"/>
    </location>
</feature>
<dbReference type="InterPro" id="IPR021908">
    <property type="entry name" value="YfbK_C"/>
</dbReference>
<evidence type="ECO:0000259" key="3">
    <source>
        <dbReference type="PROSITE" id="PS50234"/>
    </source>
</evidence>
<dbReference type="SMART" id="SM00327">
    <property type="entry name" value="VWA"/>
    <property type="match status" value="1"/>
</dbReference>
<dbReference type="Gene3D" id="3.40.50.410">
    <property type="entry name" value="von Willebrand factor, type A domain"/>
    <property type="match status" value="1"/>
</dbReference>
<dbReference type="InterPro" id="IPR002035">
    <property type="entry name" value="VWF_A"/>
</dbReference>
<keyword evidence="5" id="KW-1185">Reference proteome</keyword>
<feature type="chain" id="PRO_5045306834" evidence="2">
    <location>
        <begin position="19"/>
        <end position="545"/>
    </location>
</feature>
<evidence type="ECO:0000313" key="5">
    <source>
        <dbReference type="Proteomes" id="UP001056535"/>
    </source>
</evidence>
<dbReference type="InterPro" id="IPR036465">
    <property type="entry name" value="vWFA_dom_sf"/>
</dbReference>
<dbReference type="Pfam" id="PF00092">
    <property type="entry name" value="VWA"/>
    <property type="match status" value="1"/>
</dbReference>